<dbReference type="Pfam" id="PF14520">
    <property type="entry name" value="HHH_5"/>
    <property type="match status" value="1"/>
</dbReference>
<evidence type="ECO:0000256" key="1">
    <source>
        <dbReference type="ARBA" id="ARBA00022490"/>
    </source>
</evidence>
<keyword evidence="8" id="KW-0347">Helicase</keyword>
<comment type="subcellular location">
    <subcellularLocation>
        <location evidence="6">Cytoplasm</location>
    </subcellularLocation>
</comment>
<dbReference type="InterPro" id="IPR011114">
    <property type="entry name" value="RuvA_C"/>
</dbReference>
<keyword evidence="3 6" id="KW-0238">DNA-binding</keyword>
<name>A0A397Q254_9HYPH</name>
<feature type="domain" description="Helix-hairpin-helix DNA-binding motif class 1" evidence="7">
    <location>
        <begin position="108"/>
        <end position="127"/>
    </location>
</feature>
<dbReference type="CDD" id="cd14332">
    <property type="entry name" value="UBA_RuvA_C"/>
    <property type="match status" value="1"/>
</dbReference>
<comment type="similarity">
    <text evidence="6">Belongs to the RuvA family.</text>
</comment>
<dbReference type="Proteomes" id="UP000266273">
    <property type="component" value="Unassembled WGS sequence"/>
</dbReference>
<dbReference type="Pfam" id="PF01330">
    <property type="entry name" value="RuvA_N"/>
    <property type="match status" value="1"/>
</dbReference>
<dbReference type="InterPro" id="IPR012340">
    <property type="entry name" value="NA-bd_OB-fold"/>
</dbReference>
<comment type="caution">
    <text evidence="8">The sequence shown here is derived from an EMBL/GenBank/DDBJ whole genome shotgun (WGS) entry which is preliminary data.</text>
</comment>
<comment type="subunit">
    <text evidence="6">Homotetramer. Forms an RuvA(8)-RuvB(12)-Holliday junction (HJ) complex. HJ DNA is sandwiched between 2 RuvA tetramers; dsDNA enters through RuvA and exits via RuvB. An RuvB hexamer assembles on each DNA strand where it exits the tetramer. Each RuvB hexamer is contacted by two RuvA subunits (via domain III) on 2 adjacent RuvB subunits; this complex drives branch migration. In the full resolvosome a probable DNA-RuvA(4)-RuvB(12)-RuvC(2) complex forms which resolves the HJ.</text>
</comment>
<dbReference type="OrthoDB" id="5293449at2"/>
<keyword evidence="1 6" id="KW-0963">Cytoplasm</keyword>
<organism evidence="8 9">
    <name type="scientific">Dichotomicrobium thermohalophilum</name>
    <dbReference type="NCBI Taxonomy" id="933063"/>
    <lineage>
        <taxon>Bacteria</taxon>
        <taxon>Pseudomonadati</taxon>
        <taxon>Pseudomonadota</taxon>
        <taxon>Alphaproteobacteria</taxon>
        <taxon>Hyphomicrobiales</taxon>
        <taxon>Hyphomicrobiaceae</taxon>
        <taxon>Dichotomicrobium</taxon>
    </lineage>
</organism>
<protein>
    <recommendedName>
        <fullName evidence="6">Holliday junction branch migration complex subunit RuvA</fullName>
    </recommendedName>
</protein>
<gene>
    <name evidence="6" type="primary">ruvA</name>
    <name evidence="8" type="ORF">BXY53_0522</name>
</gene>
<dbReference type="NCBIfam" id="TIGR00084">
    <property type="entry name" value="ruvA"/>
    <property type="match status" value="1"/>
</dbReference>
<dbReference type="GO" id="GO:0006310">
    <property type="term" value="P:DNA recombination"/>
    <property type="evidence" value="ECO:0007669"/>
    <property type="project" value="UniProtKB-UniRule"/>
</dbReference>
<dbReference type="Gene3D" id="1.10.8.10">
    <property type="entry name" value="DNA helicase RuvA subunit, C-terminal domain"/>
    <property type="match status" value="1"/>
</dbReference>
<feature type="region of interest" description="Domain III" evidence="6">
    <location>
        <begin position="152"/>
        <end position="204"/>
    </location>
</feature>
<evidence type="ECO:0000256" key="6">
    <source>
        <dbReference type="HAMAP-Rule" id="MF_00031"/>
    </source>
</evidence>
<keyword evidence="9" id="KW-1185">Reference proteome</keyword>
<dbReference type="InterPro" id="IPR010994">
    <property type="entry name" value="RuvA_2-like"/>
</dbReference>
<keyword evidence="5 6" id="KW-0234">DNA repair</keyword>
<dbReference type="RefSeq" id="WP_119060360.1">
    <property type="nucleotide sequence ID" value="NZ_QXDF01000001.1"/>
</dbReference>
<evidence type="ECO:0000313" key="9">
    <source>
        <dbReference type="Proteomes" id="UP000266273"/>
    </source>
</evidence>
<dbReference type="InterPro" id="IPR000085">
    <property type="entry name" value="RuvA"/>
</dbReference>
<dbReference type="Pfam" id="PF07499">
    <property type="entry name" value="RuvA_C"/>
    <property type="match status" value="1"/>
</dbReference>
<reference evidence="8 9" key="1">
    <citation type="submission" date="2018-08" db="EMBL/GenBank/DDBJ databases">
        <title>Genomic Encyclopedia of Archaeal and Bacterial Type Strains, Phase II (KMG-II): from individual species to whole genera.</title>
        <authorList>
            <person name="Goeker M."/>
        </authorList>
    </citation>
    <scope>NUCLEOTIDE SEQUENCE [LARGE SCALE GENOMIC DNA]</scope>
    <source>
        <strain evidence="8 9">DSM 5002</strain>
    </source>
</reference>
<dbReference type="EMBL" id="QXDF01000001">
    <property type="protein sequence ID" value="RIA55456.1"/>
    <property type="molecule type" value="Genomic_DNA"/>
</dbReference>
<dbReference type="GO" id="GO:0005524">
    <property type="term" value="F:ATP binding"/>
    <property type="evidence" value="ECO:0007669"/>
    <property type="project" value="InterPro"/>
</dbReference>
<keyword evidence="2 6" id="KW-0227">DNA damage</keyword>
<accession>A0A397Q254</accession>
<evidence type="ECO:0000256" key="5">
    <source>
        <dbReference type="ARBA" id="ARBA00023204"/>
    </source>
</evidence>
<evidence type="ECO:0000256" key="4">
    <source>
        <dbReference type="ARBA" id="ARBA00023172"/>
    </source>
</evidence>
<comment type="function">
    <text evidence="6">The RuvA-RuvB-RuvC complex processes Holliday junction (HJ) DNA during genetic recombination and DNA repair, while the RuvA-RuvB complex plays an important role in the rescue of blocked DNA replication forks via replication fork reversal (RFR). RuvA specifically binds to HJ cruciform DNA, conferring on it an open structure. The RuvB hexamer acts as an ATP-dependent pump, pulling dsDNA into and through the RuvAB complex. HJ branch migration allows RuvC to scan DNA until it finds its consensus sequence, where it cleaves and resolves the cruciform DNA.</text>
</comment>
<keyword evidence="4 6" id="KW-0233">DNA recombination</keyword>
<dbReference type="SUPFAM" id="SSF50249">
    <property type="entry name" value="Nucleic acid-binding proteins"/>
    <property type="match status" value="1"/>
</dbReference>
<dbReference type="GO" id="GO:0009378">
    <property type="term" value="F:four-way junction helicase activity"/>
    <property type="evidence" value="ECO:0007669"/>
    <property type="project" value="InterPro"/>
</dbReference>
<dbReference type="GO" id="GO:0048476">
    <property type="term" value="C:Holliday junction resolvase complex"/>
    <property type="evidence" value="ECO:0007669"/>
    <property type="project" value="UniProtKB-UniRule"/>
</dbReference>
<dbReference type="InterPro" id="IPR036267">
    <property type="entry name" value="RuvA_C_sf"/>
</dbReference>
<dbReference type="GO" id="GO:0005737">
    <property type="term" value="C:cytoplasm"/>
    <property type="evidence" value="ECO:0007669"/>
    <property type="project" value="UniProtKB-SubCell"/>
</dbReference>
<feature type="region of interest" description="Domain II" evidence="6">
    <location>
        <begin position="65"/>
        <end position="142"/>
    </location>
</feature>
<comment type="caution">
    <text evidence="6">Lacks conserved residue(s) required for the propagation of feature annotation.</text>
</comment>
<evidence type="ECO:0000313" key="8">
    <source>
        <dbReference type="EMBL" id="RIA55456.1"/>
    </source>
</evidence>
<dbReference type="GO" id="GO:0009379">
    <property type="term" value="C:Holliday junction helicase complex"/>
    <property type="evidence" value="ECO:0007669"/>
    <property type="project" value="InterPro"/>
</dbReference>
<dbReference type="InterPro" id="IPR003583">
    <property type="entry name" value="Hlx-hairpin-Hlx_DNA-bd_motif"/>
</dbReference>
<dbReference type="SUPFAM" id="SSF46929">
    <property type="entry name" value="DNA helicase RuvA subunit, C-terminal domain"/>
    <property type="match status" value="1"/>
</dbReference>
<feature type="region of interest" description="Domain I" evidence="6">
    <location>
        <begin position="1"/>
        <end position="64"/>
    </location>
</feature>
<dbReference type="AlphaFoldDB" id="A0A397Q254"/>
<dbReference type="SUPFAM" id="SSF47781">
    <property type="entry name" value="RuvA domain 2-like"/>
    <property type="match status" value="1"/>
</dbReference>
<feature type="domain" description="Helix-hairpin-helix DNA-binding motif class 1" evidence="7">
    <location>
        <begin position="73"/>
        <end position="92"/>
    </location>
</feature>
<dbReference type="GO" id="GO:0000400">
    <property type="term" value="F:four-way junction DNA binding"/>
    <property type="evidence" value="ECO:0007669"/>
    <property type="project" value="UniProtKB-UniRule"/>
</dbReference>
<proteinExistence type="inferred from homology"/>
<evidence type="ECO:0000256" key="2">
    <source>
        <dbReference type="ARBA" id="ARBA00022763"/>
    </source>
</evidence>
<keyword evidence="8" id="KW-0378">Hydrolase</keyword>
<dbReference type="Gene3D" id="2.40.50.140">
    <property type="entry name" value="Nucleic acid-binding proteins"/>
    <property type="match status" value="1"/>
</dbReference>
<dbReference type="HAMAP" id="MF_00031">
    <property type="entry name" value="DNA_HJ_migration_RuvA"/>
    <property type="match status" value="1"/>
</dbReference>
<dbReference type="GO" id="GO:0006281">
    <property type="term" value="P:DNA repair"/>
    <property type="evidence" value="ECO:0007669"/>
    <property type="project" value="UniProtKB-UniRule"/>
</dbReference>
<dbReference type="InterPro" id="IPR013849">
    <property type="entry name" value="DNA_helicase_Holl-junc_RuvA_I"/>
</dbReference>
<comment type="domain">
    <text evidence="6">Has three domains with a flexible linker between the domains II and III and assumes an 'L' shape. Domain III is highly mobile and contacts RuvB.</text>
</comment>
<evidence type="ECO:0000259" key="7">
    <source>
        <dbReference type="SMART" id="SM00278"/>
    </source>
</evidence>
<sequence>MIGKLKGLVDATGDGWVIVDVGGVGYEVHCASRTLARLPARGQPVELAIETHVREDAIRLFGFANELERRWFRLLQGVQGVGTRLALAILSTLEPNEIANAIALGDKGAISRAPGVGPKVAQRLIGELRDKAPGLVEAGAAAAALPEGGAAQDGSAMGDAVSALTNLGYPAAQAAAAVATAMREAGDDASTETLIRLGLKELAT</sequence>
<dbReference type="SMART" id="SM00278">
    <property type="entry name" value="HhH1"/>
    <property type="match status" value="2"/>
</dbReference>
<dbReference type="Gene3D" id="1.10.150.20">
    <property type="entry name" value="5' to 3' exonuclease, C-terminal subdomain"/>
    <property type="match status" value="1"/>
</dbReference>
<evidence type="ECO:0000256" key="3">
    <source>
        <dbReference type="ARBA" id="ARBA00023125"/>
    </source>
</evidence>
<keyword evidence="8" id="KW-0547">Nucleotide-binding</keyword>
<keyword evidence="8" id="KW-0067">ATP-binding</keyword>